<dbReference type="EMBL" id="JACWFH010000005">
    <property type="protein sequence ID" value="MBY0095579.1"/>
    <property type="molecule type" value="Genomic_DNA"/>
</dbReference>
<sequence>MVKWIIIALIPIALFLIIEEAVQFLLKRYMNGPREKKEGKRKERLAIRFHNVFTSIKEYQLLTAIKDSRLFRIVRESKFISFFRKHRKDPSH</sequence>
<reference evidence="2 3" key="1">
    <citation type="submission" date="2020-07" db="EMBL/GenBank/DDBJ databases">
        <title>Fungal Genomes of the International Space Station.</title>
        <authorList>
            <person name="Seuylemezian A."/>
            <person name="Singh N.K."/>
            <person name="Wood J."/>
            <person name="Venkateswaran K."/>
        </authorList>
    </citation>
    <scope>NUCLEOTIDE SEQUENCE [LARGE SCALE GENOMIC DNA]</scope>
    <source>
        <strain evidence="2 3">PL-B2</strain>
    </source>
</reference>
<protein>
    <submittedName>
        <fullName evidence="2">Uncharacterized protein</fullName>
    </submittedName>
</protein>
<evidence type="ECO:0000256" key="1">
    <source>
        <dbReference type="SAM" id="Phobius"/>
    </source>
</evidence>
<accession>A0ABS7K048</accession>
<evidence type="ECO:0000313" key="3">
    <source>
        <dbReference type="Proteomes" id="UP000769780"/>
    </source>
</evidence>
<organism evidence="2 3">
    <name type="scientific">Mesobacillus maritimus</name>
    <dbReference type="NCBI Taxonomy" id="1643336"/>
    <lineage>
        <taxon>Bacteria</taxon>
        <taxon>Bacillati</taxon>
        <taxon>Bacillota</taxon>
        <taxon>Bacilli</taxon>
        <taxon>Bacillales</taxon>
        <taxon>Bacillaceae</taxon>
        <taxon>Mesobacillus</taxon>
    </lineage>
</organism>
<dbReference type="Proteomes" id="UP000769780">
    <property type="component" value="Unassembled WGS sequence"/>
</dbReference>
<proteinExistence type="predicted"/>
<name>A0ABS7K048_9BACI</name>
<keyword evidence="1" id="KW-0812">Transmembrane</keyword>
<keyword evidence="1" id="KW-0472">Membrane</keyword>
<evidence type="ECO:0000313" key="2">
    <source>
        <dbReference type="EMBL" id="MBY0095579.1"/>
    </source>
</evidence>
<dbReference type="RefSeq" id="WP_221870663.1">
    <property type="nucleotide sequence ID" value="NZ_JACWFH010000005.1"/>
</dbReference>
<gene>
    <name evidence="2" type="ORF">H0185_01930</name>
</gene>
<keyword evidence="3" id="KW-1185">Reference proteome</keyword>
<keyword evidence="1" id="KW-1133">Transmembrane helix</keyword>
<feature type="transmembrane region" description="Helical" evidence="1">
    <location>
        <begin position="6"/>
        <end position="26"/>
    </location>
</feature>
<comment type="caution">
    <text evidence="2">The sequence shown here is derived from an EMBL/GenBank/DDBJ whole genome shotgun (WGS) entry which is preliminary data.</text>
</comment>